<reference evidence="3 4" key="1">
    <citation type="submission" date="2017-02" db="EMBL/GenBank/DDBJ databases">
        <authorList>
            <person name="Peterson S.W."/>
        </authorList>
    </citation>
    <scope>NUCLEOTIDE SEQUENCE [LARGE SCALE GENOMIC DNA]</scope>
    <source>
        <strain evidence="3 4">ATCC 700028</strain>
    </source>
</reference>
<dbReference type="RefSeq" id="WP_078693178.1">
    <property type="nucleotide sequence ID" value="NZ_FUWX01000005.1"/>
</dbReference>
<dbReference type="STRING" id="180163.SAMN02745174_00645"/>
<protein>
    <submittedName>
        <fullName evidence="3">Uncharacterized protein</fullName>
    </submittedName>
</protein>
<dbReference type="OrthoDB" id="87959at2"/>
<feature type="coiled-coil region" evidence="1">
    <location>
        <begin position="97"/>
        <end position="124"/>
    </location>
</feature>
<gene>
    <name evidence="3" type="ORF">SAMN02745174_00645</name>
</gene>
<keyword evidence="4" id="KW-1185">Reference proteome</keyword>
<proteinExistence type="predicted"/>
<organism evidence="3 4">
    <name type="scientific">Cetobacterium ceti</name>
    <dbReference type="NCBI Taxonomy" id="180163"/>
    <lineage>
        <taxon>Bacteria</taxon>
        <taxon>Fusobacteriati</taxon>
        <taxon>Fusobacteriota</taxon>
        <taxon>Fusobacteriia</taxon>
        <taxon>Fusobacteriales</taxon>
        <taxon>Fusobacteriaceae</taxon>
        <taxon>Cetobacterium</taxon>
    </lineage>
</organism>
<keyword evidence="2" id="KW-0732">Signal</keyword>
<evidence type="ECO:0000256" key="1">
    <source>
        <dbReference type="SAM" id="Coils"/>
    </source>
</evidence>
<feature type="signal peptide" evidence="2">
    <location>
        <begin position="1"/>
        <end position="18"/>
    </location>
</feature>
<dbReference type="Proteomes" id="UP000191153">
    <property type="component" value="Unassembled WGS sequence"/>
</dbReference>
<sequence>MKKFLLGLFIIGSFNSFASEKMSENTLDNIRKEAYTFYNGSEAQDYIRWQVSSYNKMYKKLDSSNLTKEQKDSIVERLKGMYRSNYIKQNSVVDNEIARYSEINTKVEENNKLAEKNIEIIKKNNIIPEKILKTVIEKSKSKYPNNYEKQQSYLEGFVENYNLLKK</sequence>
<feature type="chain" id="PRO_5012436667" evidence="2">
    <location>
        <begin position="19"/>
        <end position="166"/>
    </location>
</feature>
<evidence type="ECO:0000313" key="4">
    <source>
        <dbReference type="Proteomes" id="UP000191153"/>
    </source>
</evidence>
<dbReference type="AlphaFoldDB" id="A0A1T4KXS9"/>
<evidence type="ECO:0000313" key="3">
    <source>
        <dbReference type="EMBL" id="SJZ47117.1"/>
    </source>
</evidence>
<evidence type="ECO:0000256" key="2">
    <source>
        <dbReference type="SAM" id="SignalP"/>
    </source>
</evidence>
<accession>A0A1T4KXS9</accession>
<keyword evidence="1" id="KW-0175">Coiled coil</keyword>
<name>A0A1T4KXS9_9FUSO</name>
<dbReference type="EMBL" id="FUWX01000005">
    <property type="protein sequence ID" value="SJZ47117.1"/>
    <property type="molecule type" value="Genomic_DNA"/>
</dbReference>